<gene>
    <name evidence="2" type="ORF">R1flu_011238</name>
</gene>
<evidence type="ECO:0000313" key="2">
    <source>
        <dbReference type="EMBL" id="KAL2643651.1"/>
    </source>
</evidence>
<keyword evidence="3" id="KW-1185">Reference proteome</keyword>
<sequence length="91" mass="9917">MEIHEEDDHPLSQMTRREGGQSSILSDNLVEDCPEHSSGKSKEGDHPAPSDTIDVRMPRPPDQGTNDLEAPACKQEEGPDRPALSETINVG</sequence>
<dbReference type="Proteomes" id="UP001605036">
    <property type="component" value="Unassembled WGS sequence"/>
</dbReference>
<feature type="region of interest" description="Disordered" evidence="1">
    <location>
        <begin position="1"/>
        <end position="91"/>
    </location>
</feature>
<protein>
    <submittedName>
        <fullName evidence="2">Uncharacterized protein</fullName>
    </submittedName>
</protein>
<dbReference type="AlphaFoldDB" id="A0ABD1Z7L9"/>
<evidence type="ECO:0000256" key="1">
    <source>
        <dbReference type="SAM" id="MobiDB-lite"/>
    </source>
</evidence>
<feature type="compositionally biased region" description="Basic and acidic residues" evidence="1">
    <location>
        <begin position="33"/>
        <end position="59"/>
    </location>
</feature>
<comment type="caution">
    <text evidence="2">The sequence shown here is derived from an EMBL/GenBank/DDBJ whole genome shotgun (WGS) entry which is preliminary data.</text>
</comment>
<feature type="compositionally biased region" description="Basic and acidic residues" evidence="1">
    <location>
        <begin position="1"/>
        <end position="19"/>
    </location>
</feature>
<reference evidence="2 3" key="1">
    <citation type="submission" date="2024-09" db="EMBL/GenBank/DDBJ databases">
        <title>Chromosome-scale assembly of Riccia fluitans.</title>
        <authorList>
            <person name="Paukszto L."/>
            <person name="Sawicki J."/>
            <person name="Karawczyk K."/>
            <person name="Piernik-Szablinska J."/>
            <person name="Szczecinska M."/>
            <person name="Mazdziarz M."/>
        </authorList>
    </citation>
    <scope>NUCLEOTIDE SEQUENCE [LARGE SCALE GENOMIC DNA]</scope>
    <source>
        <strain evidence="2">Rf_01</strain>
        <tissue evidence="2">Aerial parts of the thallus</tissue>
    </source>
</reference>
<organism evidence="2 3">
    <name type="scientific">Riccia fluitans</name>
    <dbReference type="NCBI Taxonomy" id="41844"/>
    <lineage>
        <taxon>Eukaryota</taxon>
        <taxon>Viridiplantae</taxon>
        <taxon>Streptophyta</taxon>
        <taxon>Embryophyta</taxon>
        <taxon>Marchantiophyta</taxon>
        <taxon>Marchantiopsida</taxon>
        <taxon>Marchantiidae</taxon>
        <taxon>Marchantiales</taxon>
        <taxon>Ricciaceae</taxon>
        <taxon>Riccia</taxon>
    </lineage>
</organism>
<evidence type="ECO:0000313" key="3">
    <source>
        <dbReference type="Proteomes" id="UP001605036"/>
    </source>
</evidence>
<proteinExistence type="predicted"/>
<dbReference type="EMBL" id="JBHFFA010000002">
    <property type="protein sequence ID" value="KAL2643651.1"/>
    <property type="molecule type" value="Genomic_DNA"/>
</dbReference>
<name>A0ABD1Z7L9_9MARC</name>
<accession>A0ABD1Z7L9</accession>